<feature type="region of interest" description="Disordered" evidence="1">
    <location>
        <begin position="1"/>
        <end position="23"/>
    </location>
</feature>
<dbReference type="Proteomes" id="UP000265515">
    <property type="component" value="Unassembled WGS sequence"/>
</dbReference>
<name>A0A388JRR5_CHABU</name>
<feature type="compositionally biased region" description="Acidic residues" evidence="1">
    <location>
        <begin position="100"/>
        <end position="117"/>
    </location>
</feature>
<gene>
    <name evidence="2" type="ORF">CBR_g5670</name>
</gene>
<dbReference type="AlphaFoldDB" id="A0A388JRR5"/>
<keyword evidence="3" id="KW-1185">Reference proteome</keyword>
<feature type="region of interest" description="Disordered" evidence="1">
    <location>
        <begin position="94"/>
        <end position="149"/>
    </location>
</feature>
<dbReference type="Gramene" id="GBG60496">
    <property type="protein sequence ID" value="GBG60496"/>
    <property type="gene ID" value="CBR_g5670"/>
</dbReference>
<dbReference type="EMBL" id="BFEA01000011">
    <property type="protein sequence ID" value="GBG60496.1"/>
    <property type="molecule type" value="Genomic_DNA"/>
</dbReference>
<reference evidence="2 3" key="1">
    <citation type="journal article" date="2018" name="Cell">
        <title>The Chara Genome: Secondary Complexity and Implications for Plant Terrestrialization.</title>
        <authorList>
            <person name="Nishiyama T."/>
            <person name="Sakayama H."/>
            <person name="Vries J.D."/>
            <person name="Buschmann H."/>
            <person name="Saint-Marcoux D."/>
            <person name="Ullrich K.K."/>
            <person name="Haas F.B."/>
            <person name="Vanderstraeten L."/>
            <person name="Becker D."/>
            <person name="Lang D."/>
            <person name="Vosolsobe S."/>
            <person name="Rombauts S."/>
            <person name="Wilhelmsson P.K.I."/>
            <person name="Janitza P."/>
            <person name="Kern R."/>
            <person name="Heyl A."/>
            <person name="Rumpler F."/>
            <person name="Villalobos L.I.A.C."/>
            <person name="Clay J.M."/>
            <person name="Skokan R."/>
            <person name="Toyoda A."/>
            <person name="Suzuki Y."/>
            <person name="Kagoshima H."/>
            <person name="Schijlen E."/>
            <person name="Tajeshwar N."/>
            <person name="Catarino B."/>
            <person name="Hetherington A.J."/>
            <person name="Saltykova A."/>
            <person name="Bonnot C."/>
            <person name="Breuninger H."/>
            <person name="Symeonidi A."/>
            <person name="Radhakrishnan G.V."/>
            <person name="Van Nieuwerburgh F."/>
            <person name="Deforce D."/>
            <person name="Chang C."/>
            <person name="Karol K.G."/>
            <person name="Hedrich R."/>
            <person name="Ulvskov P."/>
            <person name="Glockner G."/>
            <person name="Delwiche C.F."/>
            <person name="Petrasek J."/>
            <person name="Van de Peer Y."/>
            <person name="Friml J."/>
            <person name="Beilby M."/>
            <person name="Dolan L."/>
            <person name="Kohara Y."/>
            <person name="Sugano S."/>
            <person name="Fujiyama A."/>
            <person name="Delaux P.-M."/>
            <person name="Quint M."/>
            <person name="TheiBen G."/>
            <person name="Hagemann M."/>
            <person name="Harholt J."/>
            <person name="Dunand C."/>
            <person name="Zachgo S."/>
            <person name="Langdale J."/>
            <person name="Maumus F."/>
            <person name="Straeten D.V.D."/>
            <person name="Gould S.B."/>
            <person name="Rensing S.A."/>
        </authorList>
    </citation>
    <scope>NUCLEOTIDE SEQUENCE [LARGE SCALE GENOMIC DNA]</scope>
    <source>
        <strain evidence="2 3">S276</strain>
    </source>
</reference>
<evidence type="ECO:0000313" key="2">
    <source>
        <dbReference type="EMBL" id="GBG60496.1"/>
    </source>
</evidence>
<sequence>MGVFEPEWTADSTGTTTDKERDSKARSFAPGLVKMDEKAKLKMGMLWGAWNLVTALPYSILVRLNCPAEVMAYSLASILHQQLLAAENSLKDKPTAMDFDSLDDDDAQADDELDLDIEQFSPLETETGKKGEDSGGSDSKSIGQEGTDR</sequence>
<proteinExistence type="predicted"/>
<comment type="caution">
    <text evidence="2">The sequence shown here is derived from an EMBL/GenBank/DDBJ whole genome shotgun (WGS) entry which is preliminary data.</text>
</comment>
<accession>A0A388JRR5</accession>
<evidence type="ECO:0000256" key="1">
    <source>
        <dbReference type="SAM" id="MobiDB-lite"/>
    </source>
</evidence>
<protein>
    <submittedName>
        <fullName evidence="2">Uncharacterized protein</fullName>
    </submittedName>
</protein>
<evidence type="ECO:0000313" key="3">
    <source>
        <dbReference type="Proteomes" id="UP000265515"/>
    </source>
</evidence>
<organism evidence="2 3">
    <name type="scientific">Chara braunii</name>
    <name type="common">Braun's stonewort</name>
    <dbReference type="NCBI Taxonomy" id="69332"/>
    <lineage>
        <taxon>Eukaryota</taxon>
        <taxon>Viridiplantae</taxon>
        <taxon>Streptophyta</taxon>
        <taxon>Charophyceae</taxon>
        <taxon>Charales</taxon>
        <taxon>Characeae</taxon>
        <taxon>Chara</taxon>
    </lineage>
</organism>